<proteinExistence type="predicted"/>
<accession>A0AA41FX30</accession>
<evidence type="ECO:0000313" key="8">
    <source>
        <dbReference type="Proteomes" id="UP001166304"/>
    </source>
</evidence>
<dbReference type="Gene3D" id="1.10.443.10">
    <property type="entry name" value="Intergrase catalytic core"/>
    <property type="match status" value="1"/>
</dbReference>
<dbReference type="Gene3D" id="1.10.10.10">
    <property type="entry name" value="Winged helix-like DNA-binding domain superfamily/Winged helix DNA-binding domain"/>
    <property type="match status" value="1"/>
</dbReference>
<dbReference type="Pfam" id="PF15915">
    <property type="entry name" value="BAT"/>
    <property type="match status" value="1"/>
</dbReference>
<evidence type="ECO:0000256" key="1">
    <source>
        <dbReference type="ARBA" id="ARBA00023015"/>
    </source>
</evidence>
<feature type="domain" description="GAF" evidence="5">
    <location>
        <begin position="206"/>
        <end position="323"/>
    </location>
</feature>
<dbReference type="Pfam" id="PF13185">
    <property type="entry name" value="GAF_2"/>
    <property type="match status" value="1"/>
</dbReference>
<feature type="domain" description="Bacterioopsin transcriptional activator GAF and HTH associated" evidence="6">
    <location>
        <begin position="335"/>
        <end position="488"/>
    </location>
</feature>
<dbReference type="PANTHER" id="PTHR34236">
    <property type="entry name" value="DIMETHYL SULFOXIDE REDUCTASE TRANSCRIPTIONAL ACTIVATOR"/>
    <property type="match status" value="1"/>
</dbReference>
<organism evidence="7 8">
    <name type="scientific">Haloarcula salina</name>
    <dbReference type="NCBI Taxonomy" id="1429914"/>
    <lineage>
        <taxon>Archaea</taxon>
        <taxon>Methanobacteriati</taxon>
        <taxon>Methanobacteriota</taxon>
        <taxon>Stenosarchaea group</taxon>
        <taxon>Halobacteria</taxon>
        <taxon>Halobacteriales</taxon>
        <taxon>Haloarculaceae</taxon>
        <taxon>Haloarcula</taxon>
    </lineage>
</organism>
<sequence>MDEPADELGECGYERLRRAAETHRSDLVLRLGAEVGLRPTEMTALRPADITEFEGHYLLSVRGGDEVTRDAYLPESVEHDVRKYANAAGIADGEPLFSVSARRLQMLVREVAERAAESAPRLADVSSRDLRWRFAASLLDDGVPPDVVCALGGWDRLDRLVPLLDDPDREGIVAALGDADGGEVSARLQQVIAATSTVGEGLTDAATASEIAATVCDRLAATEGYRFAWLAERTGDGLTPDAATDVADAAVERHLDDHAETLSAALDAREVHVREAAGGPVAFVPIVREGATAGVVGVGPTDDVTDAERDLLSALGTQVGHALAAVERKRLLLADTVTELEFDCGDARAFTVGLSRALDCALELSGIVPVGGQSLLYYLVVDGASADAVLSYAADDDAVADARLIEDYGDGALLEAVVTDAPALKLVRSGGRVSDLTAANGTATIAVEMPGEVDIRPLVDAVVDAYPETSLTAKRQTERPVETDAGFRERLTDRLSDRQETVLRAAYHSGYFEWPRGTTAEELADSLDVSSPTLHNHLRKAQQKVLTAFFDDNPADPRHPLGD</sequence>
<dbReference type="SUPFAM" id="SSF56349">
    <property type="entry name" value="DNA breaking-rejoining enzymes"/>
    <property type="match status" value="1"/>
</dbReference>
<evidence type="ECO:0000259" key="6">
    <source>
        <dbReference type="Pfam" id="PF15915"/>
    </source>
</evidence>
<feature type="domain" description="HTH bat-type" evidence="4">
    <location>
        <begin position="495"/>
        <end position="546"/>
    </location>
</feature>
<keyword evidence="1" id="KW-0805">Transcription regulation</keyword>
<keyword evidence="8" id="KW-1185">Reference proteome</keyword>
<dbReference type="AlphaFoldDB" id="A0AA41FX30"/>
<protein>
    <submittedName>
        <fullName evidence="7">Helix-turn-helix domain-containing protein</fullName>
    </submittedName>
</protein>
<evidence type="ECO:0000313" key="7">
    <source>
        <dbReference type="EMBL" id="MBV0900395.1"/>
    </source>
</evidence>
<keyword evidence="2" id="KW-0804">Transcription</keyword>
<evidence type="ECO:0000259" key="5">
    <source>
        <dbReference type="Pfam" id="PF13185"/>
    </source>
</evidence>
<dbReference type="InterPro" id="IPR011010">
    <property type="entry name" value="DNA_brk_join_enz"/>
</dbReference>
<keyword evidence="3" id="KW-0233">DNA recombination</keyword>
<evidence type="ECO:0000259" key="4">
    <source>
        <dbReference type="Pfam" id="PF04967"/>
    </source>
</evidence>
<dbReference type="InterPro" id="IPR007050">
    <property type="entry name" value="HTH_bacterioopsin"/>
</dbReference>
<evidence type="ECO:0000256" key="2">
    <source>
        <dbReference type="ARBA" id="ARBA00023163"/>
    </source>
</evidence>
<dbReference type="RefSeq" id="WP_162412303.1">
    <property type="nucleotide sequence ID" value="NZ_JAHQXE010000001.1"/>
</dbReference>
<name>A0AA41FX30_9EURY</name>
<gene>
    <name evidence="7" type="ORF">KTS37_01215</name>
</gene>
<dbReference type="EMBL" id="JAHQXE010000001">
    <property type="protein sequence ID" value="MBV0900395.1"/>
    <property type="molecule type" value="Genomic_DNA"/>
</dbReference>
<dbReference type="InterPro" id="IPR029016">
    <property type="entry name" value="GAF-like_dom_sf"/>
</dbReference>
<dbReference type="InterPro" id="IPR031803">
    <property type="entry name" value="BAT_GAF/HTH-assoc"/>
</dbReference>
<dbReference type="GO" id="GO:0015074">
    <property type="term" value="P:DNA integration"/>
    <property type="evidence" value="ECO:0007669"/>
    <property type="project" value="InterPro"/>
</dbReference>
<dbReference type="InterPro" id="IPR036388">
    <property type="entry name" value="WH-like_DNA-bd_sf"/>
</dbReference>
<dbReference type="Pfam" id="PF04967">
    <property type="entry name" value="HTH_10"/>
    <property type="match status" value="1"/>
</dbReference>
<reference evidence="7" key="1">
    <citation type="submission" date="2021-06" db="EMBL/GenBank/DDBJ databases">
        <title>New haloarchaea isolates fom saline soil.</title>
        <authorList>
            <person name="Duran-Viseras A."/>
            <person name="Sanchez-Porro C.S."/>
            <person name="Ventosa A."/>
        </authorList>
    </citation>
    <scope>NUCLEOTIDE SEQUENCE</scope>
    <source>
        <strain evidence="7">JCM 18369</strain>
    </source>
</reference>
<evidence type="ECO:0000256" key="3">
    <source>
        <dbReference type="ARBA" id="ARBA00023172"/>
    </source>
</evidence>
<dbReference type="Proteomes" id="UP001166304">
    <property type="component" value="Unassembled WGS sequence"/>
</dbReference>
<dbReference type="InterPro" id="IPR013762">
    <property type="entry name" value="Integrase-like_cat_sf"/>
</dbReference>
<dbReference type="GO" id="GO:0003677">
    <property type="term" value="F:DNA binding"/>
    <property type="evidence" value="ECO:0007669"/>
    <property type="project" value="InterPro"/>
</dbReference>
<dbReference type="GO" id="GO:0006310">
    <property type="term" value="P:DNA recombination"/>
    <property type="evidence" value="ECO:0007669"/>
    <property type="project" value="UniProtKB-KW"/>
</dbReference>
<dbReference type="Gene3D" id="3.30.450.40">
    <property type="match status" value="1"/>
</dbReference>
<dbReference type="InterPro" id="IPR003018">
    <property type="entry name" value="GAF"/>
</dbReference>
<comment type="caution">
    <text evidence="7">The sequence shown here is derived from an EMBL/GenBank/DDBJ whole genome shotgun (WGS) entry which is preliminary data.</text>
</comment>
<dbReference type="PANTHER" id="PTHR34236:SF1">
    <property type="entry name" value="DIMETHYL SULFOXIDE REDUCTASE TRANSCRIPTIONAL ACTIVATOR"/>
    <property type="match status" value="1"/>
</dbReference>
<dbReference type="CDD" id="cd00397">
    <property type="entry name" value="DNA_BRE_C"/>
    <property type="match status" value="1"/>
</dbReference>